<evidence type="ECO:0000256" key="7">
    <source>
        <dbReference type="ARBA" id="ARBA00023157"/>
    </source>
</evidence>
<evidence type="ECO:0000256" key="9">
    <source>
        <dbReference type="ARBA" id="ARBA00023180"/>
    </source>
</evidence>
<feature type="transmembrane region" description="Helical" evidence="10">
    <location>
        <begin position="7"/>
        <end position="30"/>
    </location>
</feature>
<dbReference type="Pfam" id="PF01130">
    <property type="entry name" value="CD36"/>
    <property type="match status" value="1"/>
</dbReference>
<dbReference type="PRINTS" id="PR01609">
    <property type="entry name" value="CD36FAMILY"/>
</dbReference>
<evidence type="ECO:0000313" key="11">
    <source>
        <dbReference type="EMBL" id="KAK6173098.1"/>
    </source>
</evidence>
<evidence type="ECO:0000256" key="10">
    <source>
        <dbReference type="SAM" id="Phobius"/>
    </source>
</evidence>
<dbReference type="PANTHER" id="PTHR11923:SF51">
    <property type="entry name" value="LYSOSOME MEMBRANE PROTEIN 2"/>
    <property type="match status" value="1"/>
</dbReference>
<keyword evidence="4 10" id="KW-0812">Transmembrane</keyword>
<sequence>MGRKSTIATVCCGVLGLVFLIVGLAMIPVFKNLIKKQIKDNIPIARHSETYDDFITPPAPIYFQIWVFDVVNHLEVIKDGAKPYLYQKGPYTYREERLKVNVTFHDNNTVSYRENRWFVFEEELSAGPQSDNFTTVNIPVALIDNLIKNEYAWIKDLVELLYQVTAEDVFITLSVEDLMWGYEDHLLKRAAEILANFNITIDDHFGLFKGQNGTDDGLYTVFTGKGDSSKHGVINEWNRMKTLPYWTSATAAMINGSDGTMYPPFLDQDKPIYVFSSDVCRSLNLVYRHDYDLKDIKVYRFVAPPSLFENATANPANKGFCTKAEGCLPTGVVDVSACRSSAPIVLSQPHFLAADPSIINSVVGLHPNTEEHQTVLDVEPMTGTTMNAAKKLQINIHIMNVSYIVETSKLKSMFLPVLWLNESAVIDNKSASKFKDKVQQPVKITQAIQFGLITVGVFVLVCAVAFVGKKILCKSNNEPSDLQPMIT</sequence>
<evidence type="ECO:0000256" key="3">
    <source>
        <dbReference type="ARBA" id="ARBA00022475"/>
    </source>
</evidence>
<dbReference type="Proteomes" id="UP001347796">
    <property type="component" value="Unassembled WGS sequence"/>
</dbReference>
<keyword evidence="7" id="KW-1015">Disulfide bond</keyword>
<evidence type="ECO:0000256" key="5">
    <source>
        <dbReference type="ARBA" id="ARBA00022989"/>
    </source>
</evidence>
<dbReference type="PANTHER" id="PTHR11923">
    <property type="entry name" value="SCAVENGER RECEPTOR CLASS B TYPE-1 SR-B1"/>
    <property type="match status" value="1"/>
</dbReference>
<gene>
    <name evidence="11" type="ORF">SNE40_016623</name>
</gene>
<name>A0AAN8PE69_PATCE</name>
<evidence type="ECO:0000256" key="1">
    <source>
        <dbReference type="ARBA" id="ARBA00004651"/>
    </source>
</evidence>
<organism evidence="11 12">
    <name type="scientific">Patella caerulea</name>
    <name type="common">Rayed Mediterranean limpet</name>
    <dbReference type="NCBI Taxonomy" id="87958"/>
    <lineage>
        <taxon>Eukaryota</taxon>
        <taxon>Metazoa</taxon>
        <taxon>Spiralia</taxon>
        <taxon>Lophotrochozoa</taxon>
        <taxon>Mollusca</taxon>
        <taxon>Gastropoda</taxon>
        <taxon>Patellogastropoda</taxon>
        <taxon>Patelloidea</taxon>
        <taxon>Patellidae</taxon>
        <taxon>Patella</taxon>
    </lineage>
</organism>
<evidence type="ECO:0000256" key="8">
    <source>
        <dbReference type="ARBA" id="ARBA00023170"/>
    </source>
</evidence>
<comment type="subcellular location">
    <subcellularLocation>
        <location evidence="1">Cell membrane</location>
        <topology evidence="1">Multi-pass membrane protein</topology>
    </subcellularLocation>
</comment>
<dbReference type="InterPro" id="IPR005428">
    <property type="entry name" value="CD36/SCARB1/SNMP1"/>
</dbReference>
<dbReference type="GO" id="GO:0005737">
    <property type="term" value="C:cytoplasm"/>
    <property type="evidence" value="ECO:0007669"/>
    <property type="project" value="TreeGrafter"/>
</dbReference>
<keyword evidence="12" id="KW-1185">Reference proteome</keyword>
<keyword evidence="8" id="KW-0675">Receptor</keyword>
<dbReference type="InterPro" id="IPR002159">
    <property type="entry name" value="CD36_fam"/>
</dbReference>
<evidence type="ECO:0000313" key="12">
    <source>
        <dbReference type="Proteomes" id="UP001347796"/>
    </source>
</evidence>
<feature type="transmembrane region" description="Helical" evidence="10">
    <location>
        <begin position="447"/>
        <end position="467"/>
    </location>
</feature>
<dbReference type="AlphaFoldDB" id="A0AAN8PE69"/>
<accession>A0AAN8PE69</accession>
<protein>
    <submittedName>
        <fullName evidence="11">Uncharacterized protein</fullName>
    </submittedName>
</protein>
<keyword evidence="6 10" id="KW-0472">Membrane</keyword>
<evidence type="ECO:0000256" key="6">
    <source>
        <dbReference type="ARBA" id="ARBA00023136"/>
    </source>
</evidence>
<keyword evidence="3" id="KW-1003">Cell membrane</keyword>
<comment type="caution">
    <text evidence="11">The sequence shown here is derived from an EMBL/GenBank/DDBJ whole genome shotgun (WGS) entry which is preliminary data.</text>
</comment>
<keyword evidence="5 10" id="KW-1133">Transmembrane helix</keyword>
<dbReference type="EMBL" id="JAZGQO010000011">
    <property type="protein sequence ID" value="KAK6173098.1"/>
    <property type="molecule type" value="Genomic_DNA"/>
</dbReference>
<comment type="similarity">
    <text evidence="2">Belongs to the CD36 family.</text>
</comment>
<reference evidence="11 12" key="1">
    <citation type="submission" date="2024-01" db="EMBL/GenBank/DDBJ databases">
        <title>The genome of the rayed Mediterranean limpet Patella caerulea (Linnaeus, 1758).</title>
        <authorList>
            <person name="Anh-Thu Weber A."/>
            <person name="Halstead-Nussloch G."/>
        </authorList>
    </citation>
    <scope>NUCLEOTIDE SEQUENCE [LARGE SCALE GENOMIC DNA]</scope>
    <source>
        <strain evidence="11">AATW-2023a</strain>
        <tissue evidence="11">Whole specimen</tissue>
    </source>
</reference>
<keyword evidence="9" id="KW-0325">Glycoprotein</keyword>
<dbReference type="GO" id="GO:0005886">
    <property type="term" value="C:plasma membrane"/>
    <property type="evidence" value="ECO:0007669"/>
    <property type="project" value="UniProtKB-SubCell"/>
</dbReference>
<dbReference type="PRINTS" id="PR01610">
    <property type="entry name" value="CD36ANTIGEN"/>
</dbReference>
<dbReference type="GO" id="GO:0005044">
    <property type="term" value="F:scavenger receptor activity"/>
    <property type="evidence" value="ECO:0007669"/>
    <property type="project" value="TreeGrafter"/>
</dbReference>
<evidence type="ECO:0000256" key="2">
    <source>
        <dbReference type="ARBA" id="ARBA00010532"/>
    </source>
</evidence>
<proteinExistence type="inferred from homology"/>
<evidence type="ECO:0000256" key="4">
    <source>
        <dbReference type="ARBA" id="ARBA00022692"/>
    </source>
</evidence>